<evidence type="ECO:0000313" key="3">
    <source>
        <dbReference type="Proteomes" id="UP000644548"/>
    </source>
</evidence>
<evidence type="ECO:0000313" key="2">
    <source>
        <dbReference type="EMBL" id="GGR84634.1"/>
    </source>
</evidence>
<organism evidence="2 3">
    <name type="scientific">Deinococcus sedimenti</name>
    <dbReference type="NCBI Taxonomy" id="1867090"/>
    <lineage>
        <taxon>Bacteria</taxon>
        <taxon>Thermotogati</taxon>
        <taxon>Deinococcota</taxon>
        <taxon>Deinococci</taxon>
        <taxon>Deinococcales</taxon>
        <taxon>Deinococcaceae</taxon>
        <taxon>Deinococcus</taxon>
    </lineage>
</organism>
<dbReference type="Proteomes" id="UP000644548">
    <property type="component" value="Unassembled WGS sequence"/>
</dbReference>
<feature type="region of interest" description="Disordered" evidence="1">
    <location>
        <begin position="234"/>
        <end position="253"/>
    </location>
</feature>
<reference evidence="3" key="1">
    <citation type="journal article" date="2019" name="Int. J. Syst. Evol. Microbiol.">
        <title>The Global Catalogue of Microorganisms (GCM) 10K type strain sequencing project: providing services to taxonomists for standard genome sequencing and annotation.</title>
        <authorList>
            <consortium name="The Broad Institute Genomics Platform"/>
            <consortium name="The Broad Institute Genome Sequencing Center for Infectious Disease"/>
            <person name="Wu L."/>
            <person name="Ma J."/>
        </authorList>
    </citation>
    <scope>NUCLEOTIDE SEQUENCE [LARGE SCALE GENOMIC DNA]</scope>
    <source>
        <strain evidence="3">JCM 31405</strain>
    </source>
</reference>
<gene>
    <name evidence="2" type="ORF">GCM10008960_09570</name>
</gene>
<evidence type="ECO:0000256" key="1">
    <source>
        <dbReference type="SAM" id="MobiDB-lite"/>
    </source>
</evidence>
<comment type="caution">
    <text evidence="2">The sequence shown here is derived from an EMBL/GenBank/DDBJ whole genome shotgun (WGS) entry which is preliminary data.</text>
</comment>
<name>A0ABQ2RZV2_9DEIO</name>
<dbReference type="EMBL" id="BMQN01000001">
    <property type="protein sequence ID" value="GGR84634.1"/>
    <property type="molecule type" value="Genomic_DNA"/>
</dbReference>
<keyword evidence="3" id="KW-1185">Reference proteome</keyword>
<sequence>MGIGSQCLGVPTAQGPVLLGERDQPLDAGPGRGTLSYVRQAYVYPPEFLEPSLTVSPGAGVWQVTPTSLLPTSSNPGLVTESFSDFRAVAALSELPDRYQADATRFNDNGADWRPIRFRLTGQGVTASGTASAEYFEAPLSNPGQTAGTGQFYTRPHSQSVPGVEVESPGYGISALYMEWYVPERIPQEWINRMAQTPPDPPGLPVRLVADLSNGDQARWEPQRQFSNRGAWTAEYGGESFSGTGDSGGEGRPRITWEGHLPPGGAPVWDGITRTGVRARDRMVTRLPVTQLYTVLLGGNYQSSDLLGPPRETLTVEADLPGLGRFEVHAPDDSVTSGGHRDLLVGGASMTLAGNPLSGNSWAILRRRGGELNLLTLGAGALTVHRPTGAFSLPVGGTWLESDLTQGQHPDHVRLIGERAFILTGFDAFRDLEPGERPRRLEGLEEADRLEGAEPAGISIVAEVPLPTLTTAGLPRYGREPRVLFHSDPEVIWPWSTPRLQDAEDERGLGTEVTQPAPVLFPGAGPVVIVGRARGGEPEDGGNWTWSSEYDGSHSWRPFTQLWPDGAPGTFEIDAEVEHLAAYAPFREIIEG</sequence>
<protein>
    <submittedName>
        <fullName evidence="2">Uncharacterized protein</fullName>
    </submittedName>
</protein>
<proteinExistence type="predicted"/>
<accession>A0ABQ2RZV2</accession>